<name>A0A086KRY6_TOXGO</name>
<reference evidence="2 3" key="1">
    <citation type="submission" date="2014-03" db="EMBL/GenBank/DDBJ databases">
        <authorList>
            <person name="Sibley D."/>
            <person name="Venepally P."/>
            <person name="Karamycheva S."/>
            <person name="Hadjithomas M."/>
            <person name="Khan A."/>
            <person name="Brunk B."/>
            <person name="Roos D."/>
            <person name="Caler E."/>
            <person name="Lorenzi H."/>
        </authorList>
    </citation>
    <scope>NUCLEOTIDE SEQUENCE [LARGE SCALE GENOMIC DNA]</scope>
    <source>
        <strain evidence="3">p89</strain>
    </source>
</reference>
<gene>
    <name evidence="2" type="ORF">TGP89_253160</name>
</gene>
<protein>
    <submittedName>
        <fullName evidence="2">Uncharacterized protein</fullName>
    </submittedName>
</protein>
<feature type="region of interest" description="Disordered" evidence="1">
    <location>
        <begin position="1"/>
        <end position="247"/>
    </location>
</feature>
<feature type="compositionally biased region" description="Low complexity" evidence="1">
    <location>
        <begin position="120"/>
        <end position="152"/>
    </location>
</feature>
<proteinExistence type="predicted"/>
<dbReference type="Proteomes" id="UP000028828">
    <property type="component" value="Unassembled WGS sequence"/>
</dbReference>
<dbReference type="VEuPathDB" id="ToxoDB:TGP89_253160"/>
<dbReference type="EMBL" id="AEYI02000641">
    <property type="protein sequence ID" value="KFG47154.1"/>
    <property type="molecule type" value="Genomic_DNA"/>
</dbReference>
<comment type="caution">
    <text evidence="2">The sequence shown here is derived from an EMBL/GenBank/DDBJ whole genome shotgun (WGS) entry which is preliminary data.</text>
</comment>
<accession>A0A086KRY6</accession>
<organism evidence="2 3">
    <name type="scientific">Toxoplasma gondii p89</name>
    <dbReference type="NCBI Taxonomy" id="943119"/>
    <lineage>
        <taxon>Eukaryota</taxon>
        <taxon>Sar</taxon>
        <taxon>Alveolata</taxon>
        <taxon>Apicomplexa</taxon>
        <taxon>Conoidasida</taxon>
        <taxon>Coccidia</taxon>
        <taxon>Eucoccidiorida</taxon>
        <taxon>Eimeriorina</taxon>
        <taxon>Sarcocystidae</taxon>
        <taxon>Toxoplasma</taxon>
    </lineage>
</organism>
<feature type="compositionally biased region" description="Basic and acidic residues" evidence="1">
    <location>
        <begin position="34"/>
        <end position="96"/>
    </location>
</feature>
<dbReference type="OrthoDB" id="333402at2759"/>
<feature type="compositionally biased region" description="Basic and acidic residues" evidence="1">
    <location>
        <begin position="220"/>
        <end position="229"/>
    </location>
</feature>
<dbReference type="AlphaFoldDB" id="A0A086KRY6"/>
<evidence type="ECO:0000313" key="2">
    <source>
        <dbReference type="EMBL" id="KFG47154.1"/>
    </source>
</evidence>
<evidence type="ECO:0000256" key="1">
    <source>
        <dbReference type="SAM" id="MobiDB-lite"/>
    </source>
</evidence>
<evidence type="ECO:0000313" key="3">
    <source>
        <dbReference type="Proteomes" id="UP000028828"/>
    </source>
</evidence>
<sequence length="433" mass="47359">METLSSAAGVRTQAAGGQMETDKGGPEMDTGSDPEVHAEDSEMAREEESRGRPGGDEEDPSHSLEHAMEEPEHVHAETEGEDGQSSREQTETKDEIPGSSGSVDDSVGEERSNMVEADMSSSSGSSASPSSDSSSVPCRISSAVSSSINSSVPGFADSWFPEMPQETSATPFSSPPLKRQAGAESSGVQTPQRSAECPAGSDARREEANEEEGELTSQSRAKEETREAASEEQPEGSQEEGQKVNKGEKKTELFLGMWPEHSGAGGLELPSLLHLAAACKQFSQPKQARDFLETLSAEEKTQLQRRYHRVARQLARVSPVRPMPQEKFRLLAPPSKAKEDVWEIMREQEKQLRCLQPHDIVFANLQGQLKELFPERSEAALYDLCRRVCALAKQSSRKDVLGPLKRALSHARFALAREHRKLRSQETAESEDS</sequence>